<dbReference type="PANTHER" id="PTHR38075">
    <property type="entry name" value="DUF4139 DOMAIN-CONTAINING PROTEIN"/>
    <property type="match status" value="1"/>
</dbReference>
<dbReference type="Proteomes" id="UP000664277">
    <property type="component" value="Unassembled WGS sequence"/>
</dbReference>
<evidence type="ECO:0000259" key="2">
    <source>
        <dbReference type="Pfam" id="PF13598"/>
    </source>
</evidence>
<feature type="signal peptide" evidence="1">
    <location>
        <begin position="1"/>
        <end position="23"/>
    </location>
</feature>
<dbReference type="AlphaFoldDB" id="A0A8J7PGH7"/>
<name>A0A8J7PGH7_9BACT</name>
<reference evidence="3" key="1">
    <citation type="submission" date="2021-02" db="EMBL/GenBank/DDBJ databases">
        <title>Genome-Resolved Metagenomics of a Microbial Community Performing Photosynthetic Biological Nutrient Removal.</title>
        <authorList>
            <person name="Mcdaniel E.A."/>
        </authorList>
    </citation>
    <scope>NUCLEOTIDE SEQUENCE</scope>
    <source>
        <strain evidence="3">UWPOB_OBS1</strain>
    </source>
</reference>
<gene>
    <name evidence="3" type="ORF">J0M35_04800</name>
</gene>
<organism evidence="3 4">
    <name type="scientific">Candidatus Obscuribacter phosphatis</name>
    <dbReference type="NCBI Taxonomy" id="1906157"/>
    <lineage>
        <taxon>Bacteria</taxon>
        <taxon>Bacillati</taxon>
        <taxon>Candidatus Melainabacteria</taxon>
        <taxon>Candidatus Obscuribacterales</taxon>
        <taxon>Candidatus Obscuribacteraceae</taxon>
        <taxon>Candidatus Obscuribacter</taxon>
    </lineage>
</organism>
<dbReference type="PANTHER" id="PTHR38075:SF1">
    <property type="entry name" value="DUF4139 DOMAIN-CONTAINING PROTEIN"/>
    <property type="match status" value="1"/>
</dbReference>
<dbReference type="EMBL" id="JAFLCK010000004">
    <property type="protein sequence ID" value="MBN8659658.1"/>
    <property type="molecule type" value="Genomic_DNA"/>
</dbReference>
<evidence type="ECO:0000256" key="1">
    <source>
        <dbReference type="SAM" id="SignalP"/>
    </source>
</evidence>
<dbReference type="Pfam" id="PF13598">
    <property type="entry name" value="DUF4139"/>
    <property type="match status" value="1"/>
</dbReference>
<dbReference type="InterPro" id="IPR037291">
    <property type="entry name" value="DUF4139"/>
</dbReference>
<accession>A0A8J7PGH7</accession>
<protein>
    <submittedName>
        <fullName evidence="3">DUF4139 domain-containing protein</fullName>
    </submittedName>
</protein>
<feature type="domain" description="DUF4139" evidence="2">
    <location>
        <begin position="196"/>
        <end position="439"/>
    </location>
</feature>
<feature type="chain" id="PRO_5035297735" evidence="1">
    <location>
        <begin position="24"/>
        <end position="482"/>
    </location>
</feature>
<comment type="caution">
    <text evidence="3">The sequence shown here is derived from an EMBL/GenBank/DDBJ whole genome shotgun (WGS) entry which is preliminary data.</text>
</comment>
<keyword evidence="1" id="KW-0732">Signal</keyword>
<sequence>MKRMKHSVLPLLALLAVSFPAFAEEVSPSKDVAITIYNQNFGLIKDRRDIKLKDGINYVRFEDVAAAIDPTSVSFTSLTAPNAVSVREQNYQYDLMDNDTILSRSLGKTVKFRQFLSGGAVRELTGTLLSSPAVTVADSDGNLSQRSQSVVLKTSSGIVVGPSGELELAELPEGLVSKPSLLWKLECDKAGSHESEISYQAQGLNWKCDYVAVANSDDSACDLTSWVTIDNKSGASYKDASLKLMAGDVHKVANVPPPAPAAPMMAEMAADAAAPQFNEQTFAEYHLYSLKGRTDVRDNETKQLTLFNASAVPVKKLYVMESGRATEYGEDGSEKIKVNVRLEVNNSKENNLGMPLPKGKVRVYKKDQDGAMQFVGEDQIDHTPKDEKVRVYIGDAFDIACNRIQTSQEQVSDRVQRQSFSLSIRNHKKEPVTVTVVEHSYGDWKILKSSLPYTKKDSHTFEFLVKVSPDTEEKLTYTIETK</sequence>
<evidence type="ECO:0000313" key="3">
    <source>
        <dbReference type="EMBL" id="MBN8659658.1"/>
    </source>
</evidence>
<proteinExistence type="predicted"/>
<evidence type="ECO:0000313" key="4">
    <source>
        <dbReference type="Proteomes" id="UP000664277"/>
    </source>
</evidence>